<dbReference type="InterPro" id="IPR001878">
    <property type="entry name" value="Znf_CCHC"/>
</dbReference>
<dbReference type="GO" id="GO:0004519">
    <property type="term" value="F:endonuclease activity"/>
    <property type="evidence" value="ECO:0007669"/>
    <property type="project" value="UniProtKB-KW"/>
</dbReference>
<name>A0A023EYF0_TRIIF</name>
<dbReference type="FunFam" id="3.10.20.370:FF:000001">
    <property type="entry name" value="Retrovirus-related Pol polyprotein from transposon 17.6-like protein"/>
    <property type="match status" value="1"/>
</dbReference>
<dbReference type="InterPro" id="IPR041588">
    <property type="entry name" value="Integrase_H2C2"/>
</dbReference>
<dbReference type="Pfam" id="PF00098">
    <property type="entry name" value="zf-CCHC"/>
    <property type="match status" value="2"/>
</dbReference>
<dbReference type="PROSITE" id="PS50994">
    <property type="entry name" value="INTEGRASE"/>
    <property type="match status" value="1"/>
</dbReference>
<dbReference type="InterPro" id="IPR021109">
    <property type="entry name" value="Peptidase_aspartic_dom_sf"/>
</dbReference>
<dbReference type="Gene3D" id="4.10.60.10">
    <property type="entry name" value="Zinc finger, CCHC-type"/>
    <property type="match status" value="1"/>
</dbReference>
<dbReference type="InterPro" id="IPR050951">
    <property type="entry name" value="Retrovirus_Pol_polyprotein"/>
</dbReference>
<feature type="domain" description="CCHC-type" evidence="9">
    <location>
        <begin position="193"/>
        <end position="209"/>
    </location>
</feature>
<evidence type="ECO:0000256" key="6">
    <source>
        <dbReference type="ARBA" id="ARBA00022801"/>
    </source>
</evidence>
<dbReference type="InterPro" id="IPR036397">
    <property type="entry name" value="RNaseH_sf"/>
</dbReference>
<keyword evidence="6" id="KW-0378">Hydrolase</keyword>
<dbReference type="SUPFAM" id="SSF53098">
    <property type="entry name" value="Ribonuclease H-like"/>
    <property type="match status" value="1"/>
</dbReference>
<keyword evidence="8" id="KW-0479">Metal-binding</keyword>
<dbReference type="SUPFAM" id="SSF56672">
    <property type="entry name" value="DNA/RNA polymerases"/>
    <property type="match status" value="1"/>
</dbReference>
<evidence type="ECO:0000259" key="9">
    <source>
        <dbReference type="PROSITE" id="PS50158"/>
    </source>
</evidence>
<feature type="domain" description="Integrase catalytic" evidence="11">
    <location>
        <begin position="952"/>
        <end position="1110"/>
    </location>
</feature>
<dbReference type="SUPFAM" id="SSF50630">
    <property type="entry name" value="Acid proteases"/>
    <property type="match status" value="1"/>
</dbReference>
<evidence type="ECO:0000256" key="8">
    <source>
        <dbReference type="PROSITE-ProRule" id="PRU00047"/>
    </source>
</evidence>
<dbReference type="EMBL" id="GBBI01004549">
    <property type="protein sequence ID" value="JAC14163.1"/>
    <property type="molecule type" value="mRNA"/>
</dbReference>
<accession>A0A023EYF0</accession>
<dbReference type="Pfam" id="PF17917">
    <property type="entry name" value="RT_RNaseH"/>
    <property type="match status" value="1"/>
</dbReference>
<organism evidence="12">
    <name type="scientific">Triatoma infestans</name>
    <name type="common">Assassin bug</name>
    <dbReference type="NCBI Taxonomy" id="30076"/>
    <lineage>
        <taxon>Eukaryota</taxon>
        <taxon>Metazoa</taxon>
        <taxon>Ecdysozoa</taxon>
        <taxon>Arthropoda</taxon>
        <taxon>Hexapoda</taxon>
        <taxon>Insecta</taxon>
        <taxon>Pterygota</taxon>
        <taxon>Neoptera</taxon>
        <taxon>Paraneoptera</taxon>
        <taxon>Hemiptera</taxon>
        <taxon>Heteroptera</taxon>
        <taxon>Panheteroptera</taxon>
        <taxon>Cimicomorpha</taxon>
        <taxon>Reduviidae</taxon>
        <taxon>Triatominae</taxon>
        <taxon>Triatoma</taxon>
    </lineage>
</organism>
<keyword evidence="2" id="KW-0808">Transferase</keyword>
<feature type="domain" description="Reverse transcriptase" evidence="10">
    <location>
        <begin position="425"/>
        <end position="605"/>
    </location>
</feature>
<dbReference type="InterPro" id="IPR041373">
    <property type="entry name" value="RT_RNaseH"/>
</dbReference>
<dbReference type="InterPro" id="IPR043128">
    <property type="entry name" value="Rev_trsase/Diguanyl_cyclase"/>
</dbReference>
<dbReference type="InterPro" id="IPR012337">
    <property type="entry name" value="RNaseH-like_sf"/>
</dbReference>
<dbReference type="Pfam" id="PF00078">
    <property type="entry name" value="RVT_1"/>
    <property type="match status" value="1"/>
</dbReference>
<keyword evidence="3" id="KW-0548">Nucleotidyltransferase</keyword>
<dbReference type="FunFam" id="3.30.70.270:FF:000020">
    <property type="entry name" value="Transposon Tf2-6 polyprotein-like Protein"/>
    <property type="match status" value="1"/>
</dbReference>
<dbReference type="Gene3D" id="3.30.70.270">
    <property type="match status" value="2"/>
</dbReference>
<keyword evidence="8" id="KW-0863">Zinc-finger</keyword>
<evidence type="ECO:0000256" key="3">
    <source>
        <dbReference type="ARBA" id="ARBA00022695"/>
    </source>
</evidence>
<dbReference type="GO" id="GO:0015074">
    <property type="term" value="P:DNA integration"/>
    <property type="evidence" value="ECO:0007669"/>
    <property type="project" value="InterPro"/>
</dbReference>
<keyword evidence="7" id="KW-0695">RNA-directed DNA polymerase</keyword>
<evidence type="ECO:0000313" key="12">
    <source>
        <dbReference type="EMBL" id="JAC14163.1"/>
    </source>
</evidence>
<feature type="domain" description="CCHC-type" evidence="9">
    <location>
        <begin position="171"/>
        <end position="185"/>
    </location>
</feature>
<evidence type="ECO:0000259" key="10">
    <source>
        <dbReference type="PROSITE" id="PS50878"/>
    </source>
</evidence>
<evidence type="ECO:0000256" key="7">
    <source>
        <dbReference type="ARBA" id="ARBA00022918"/>
    </source>
</evidence>
<dbReference type="GO" id="GO:0003676">
    <property type="term" value="F:nucleic acid binding"/>
    <property type="evidence" value="ECO:0007669"/>
    <property type="project" value="InterPro"/>
</dbReference>
<dbReference type="Pfam" id="PF17921">
    <property type="entry name" value="Integrase_H2C2"/>
    <property type="match status" value="1"/>
</dbReference>
<dbReference type="GO" id="GO:0016787">
    <property type="term" value="F:hydrolase activity"/>
    <property type="evidence" value="ECO:0007669"/>
    <property type="project" value="UniProtKB-KW"/>
</dbReference>
<dbReference type="PANTHER" id="PTHR37984:SF5">
    <property type="entry name" value="PROTEIN NYNRIN-LIKE"/>
    <property type="match status" value="1"/>
</dbReference>
<evidence type="ECO:0000256" key="4">
    <source>
        <dbReference type="ARBA" id="ARBA00022722"/>
    </source>
</evidence>
<dbReference type="GO" id="GO:0008270">
    <property type="term" value="F:zinc ion binding"/>
    <property type="evidence" value="ECO:0007669"/>
    <property type="project" value="UniProtKB-KW"/>
</dbReference>
<evidence type="ECO:0000259" key="11">
    <source>
        <dbReference type="PROSITE" id="PS50994"/>
    </source>
</evidence>
<sequence length="1252" mass="144405">IEKWVGEFENVAIMFNWNELQKFIFAKKLLEGSAKLFVQGEHGLNSWLKLRNALIEEFAQRLTSADIHKALAKRKIRKEENVHDYFLAMKEIASRGNLEPQATIQYVIDGITDDLSNKIILYGSKNFKDFKEKLIIYESIKKTQHSFTPQRNKINLNLNKNRKINVDETIRCYNCGSMGHRSTNCVNKEKGFKCFKCSKFGHRSFQCTENSVVSKVDSSNVRFLKSSSNNIFKDIFIEDQRINSLIDTGSQISLINESTYAVLGSPTLTVSNILLTAFGNNQISTLGYFNAKILIDDQEFQIRLYVVADDLCNVSCIIGNDLLAQAEVTFNKSGVTVVKIDGVAQILKLDLPEPKKSEVSICEDVDETLKMKLRQLMDDYKPNKRKSTEVEMKITLKEDEPIFSKPRRLPFVEREIVDNQVREWIANDIVEPSTSEYASQVLVVRKKDGSPRVCIDYRKINKAIVKDRFPLPLIEDVLDQLQEAKVFTTLDLRNGFFHVSVEKESRKYTSFVTHCGQYQFLKVPFGLCNSPSVFQRFINTIFSELSSRRICFPYMDDLVIPAADDKEAFEKLVMVLDVARDFGLDINFKKCHLLERRIEFLGHIVEDGNIYPSELKSMAVIKFPKPTSLKQVQSFLGLTGYFRKFIQNYSLIAKPLTDLLKKDQAFRFEEHEERAFLQLKYFLSTGPVLHIFKPGLETEVHTDASKDGYGGILMQRADADGKFHPVYYLSKKTTPSEAKYSSYELEVLAVIHAVKKFRVYLLGQEFKLVTDCDAFTKTVNKKNLCPRVARWVMLLEEFSYTVEHRTGTRMRHVHSLSRYPVMMLVDDTLLKVQKAQDGDSVIKALKDAIRRGEEDAEDMDTKNYFVRNGILYKLRHGKELLVVPEEMQGEIIRRVHEKGHYARERTQRLVKDDYYIPKLEAKIDRVIASCVTCIMMNSKSGRKEGMLNPLPKDEVPLHTYHIDHLGPLESTAKKYKHILVIVDAFTKFVWLYPTKSTTSKEVISKLDIQKKNFGNPVRIISDRGTAFTSEEFENYCKEEGIKHLLITTGLPRANGQVERINRVVIAVISKLSIDEPTKWFRYMDDVQRYLNSTFQRSISRTPFEVMFGTKMRNKEDIRIKEIIEELMIEEFITNRDKERLEAKRQIQVVQEENRKTYNLRRRMATKYRLGDLVAVKRTQTGPGTKLKPKYLGPYRVTKVKKNDTYDVEREGVGEGPGYTTTCAEYMKAWVPFEDSEDSGAESCRMADCGVPH</sequence>
<evidence type="ECO:0000256" key="5">
    <source>
        <dbReference type="ARBA" id="ARBA00022759"/>
    </source>
</evidence>
<dbReference type="CDD" id="cd09274">
    <property type="entry name" value="RNase_HI_RT_Ty3"/>
    <property type="match status" value="1"/>
</dbReference>
<dbReference type="InterPro" id="IPR000477">
    <property type="entry name" value="RT_dom"/>
</dbReference>
<dbReference type="CDD" id="cd01647">
    <property type="entry name" value="RT_LTR"/>
    <property type="match status" value="1"/>
</dbReference>
<dbReference type="CDD" id="cd00303">
    <property type="entry name" value="retropepsin_like"/>
    <property type="match status" value="1"/>
</dbReference>
<dbReference type="InterPro" id="IPR043502">
    <property type="entry name" value="DNA/RNA_pol_sf"/>
</dbReference>
<feature type="non-terminal residue" evidence="12">
    <location>
        <position position="1"/>
    </location>
</feature>
<dbReference type="InterPro" id="IPR001584">
    <property type="entry name" value="Integrase_cat-core"/>
</dbReference>
<reference evidence="12" key="1">
    <citation type="journal article" date="2014" name="PLoS Negl. Trop. Dis.">
        <title>An updated insight into the Sialotranscriptome of Triatoma infestans: developmental stage and geographic variations.</title>
        <authorList>
            <person name="Schwarz A."/>
            <person name="Medrano-Mercado N."/>
            <person name="Schaub G.A."/>
            <person name="Struchiner C.J."/>
            <person name="Bargues M.D."/>
            <person name="Levy M.Z."/>
            <person name="Ribeiro J.M."/>
        </authorList>
    </citation>
    <scope>NUCLEOTIDE SEQUENCE</scope>
    <source>
        <strain evidence="12">Chile</strain>
        <tissue evidence="12">Salivary glands</tissue>
    </source>
</reference>
<dbReference type="PROSITE" id="PS50878">
    <property type="entry name" value="RT_POL"/>
    <property type="match status" value="1"/>
</dbReference>
<dbReference type="EC" id="2.7.7.49" evidence="1"/>
<dbReference type="PANTHER" id="PTHR37984">
    <property type="entry name" value="PROTEIN CBG26694"/>
    <property type="match status" value="1"/>
</dbReference>
<dbReference type="GO" id="GO:0003964">
    <property type="term" value="F:RNA-directed DNA polymerase activity"/>
    <property type="evidence" value="ECO:0007669"/>
    <property type="project" value="UniProtKB-KW"/>
</dbReference>
<dbReference type="AlphaFoldDB" id="A0A023EYF0"/>
<dbReference type="SMART" id="SM00343">
    <property type="entry name" value="ZnF_C2HC"/>
    <property type="match status" value="2"/>
</dbReference>
<evidence type="ECO:0000256" key="1">
    <source>
        <dbReference type="ARBA" id="ARBA00012493"/>
    </source>
</evidence>
<proteinExistence type="evidence at transcript level"/>
<evidence type="ECO:0000256" key="2">
    <source>
        <dbReference type="ARBA" id="ARBA00022679"/>
    </source>
</evidence>
<keyword evidence="8" id="KW-0862">Zinc</keyword>
<dbReference type="InterPro" id="IPR036875">
    <property type="entry name" value="Znf_CCHC_sf"/>
</dbReference>
<dbReference type="GO" id="GO:0042575">
    <property type="term" value="C:DNA polymerase complex"/>
    <property type="evidence" value="ECO:0007669"/>
    <property type="project" value="UniProtKB-ARBA"/>
</dbReference>
<dbReference type="Gene3D" id="3.30.420.10">
    <property type="entry name" value="Ribonuclease H-like superfamily/Ribonuclease H"/>
    <property type="match status" value="1"/>
</dbReference>
<dbReference type="Gene3D" id="1.10.340.70">
    <property type="match status" value="1"/>
</dbReference>
<dbReference type="PROSITE" id="PS50158">
    <property type="entry name" value="ZF_CCHC"/>
    <property type="match status" value="2"/>
</dbReference>
<dbReference type="Pfam" id="PF00665">
    <property type="entry name" value="rve"/>
    <property type="match status" value="1"/>
</dbReference>
<dbReference type="Gene3D" id="3.10.10.10">
    <property type="entry name" value="HIV Type 1 Reverse Transcriptase, subunit A, domain 1"/>
    <property type="match status" value="1"/>
</dbReference>
<keyword evidence="5" id="KW-0255">Endonuclease</keyword>
<protein>
    <recommendedName>
        <fullName evidence="1">RNA-directed DNA polymerase</fullName>
        <ecNumber evidence="1">2.7.7.49</ecNumber>
    </recommendedName>
</protein>
<dbReference type="Gene3D" id="2.40.70.10">
    <property type="entry name" value="Acid Proteases"/>
    <property type="match status" value="1"/>
</dbReference>
<keyword evidence="4" id="KW-0540">Nuclease</keyword>
<dbReference type="SUPFAM" id="SSF57756">
    <property type="entry name" value="Retrovirus zinc finger-like domains"/>
    <property type="match status" value="1"/>
</dbReference>